<evidence type="ECO:0000256" key="10">
    <source>
        <dbReference type="ARBA" id="ARBA00023180"/>
    </source>
</evidence>
<dbReference type="Gene3D" id="1.10.287.820">
    <property type="entry name" value="Acid-sensing ion channel domain"/>
    <property type="match status" value="1"/>
</dbReference>
<evidence type="ECO:0000256" key="14">
    <source>
        <dbReference type="SAM" id="MobiDB-lite"/>
    </source>
</evidence>
<keyword evidence="10" id="KW-0325">Glycoprotein</keyword>
<evidence type="ECO:0000256" key="6">
    <source>
        <dbReference type="ARBA" id="ARBA00022989"/>
    </source>
</evidence>
<feature type="region of interest" description="Disordered" evidence="14">
    <location>
        <begin position="207"/>
        <end position="228"/>
    </location>
</feature>
<feature type="transmembrane region" description="Helical" evidence="15">
    <location>
        <begin position="246"/>
        <end position="264"/>
    </location>
</feature>
<evidence type="ECO:0000256" key="4">
    <source>
        <dbReference type="ARBA" id="ARBA00022461"/>
    </source>
</evidence>
<feature type="region of interest" description="Disordered" evidence="14">
    <location>
        <begin position="154"/>
        <end position="184"/>
    </location>
</feature>
<keyword evidence="12 13" id="KW-0407">Ion channel</keyword>
<evidence type="ECO:0000313" key="16">
    <source>
        <dbReference type="Proteomes" id="UP000887565"/>
    </source>
</evidence>
<dbReference type="PRINTS" id="PR01078">
    <property type="entry name" value="AMINACHANNEL"/>
</dbReference>
<evidence type="ECO:0000256" key="9">
    <source>
        <dbReference type="ARBA" id="ARBA00023136"/>
    </source>
</evidence>
<dbReference type="WBParaSite" id="nRc.2.0.1.t26928-RA">
    <property type="protein sequence ID" value="nRc.2.0.1.t26928-RA"/>
    <property type="gene ID" value="nRc.2.0.1.g26928"/>
</dbReference>
<evidence type="ECO:0000256" key="5">
    <source>
        <dbReference type="ARBA" id="ARBA00022692"/>
    </source>
</evidence>
<evidence type="ECO:0000256" key="12">
    <source>
        <dbReference type="ARBA" id="ARBA00023303"/>
    </source>
</evidence>
<keyword evidence="3 13" id="KW-0813">Transport</keyword>
<keyword evidence="9 15" id="KW-0472">Membrane</keyword>
<feature type="compositionally biased region" description="Low complexity" evidence="14">
    <location>
        <begin position="69"/>
        <end position="79"/>
    </location>
</feature>
<evidence type="ECO:0000256" key="8">
    <source>
        <dbReference type="ARBA" id="ARBA00023065"/>
    </source>
</evidence>
<reference evidence="17" key="1">
    <citation type="submission" date="2022-11" db="UniProtKB">
        <authorList>
            <consortium name="WormBaseParasite"/>
        </authorList>
    </citation>
    <scope>IDENTIFICATION</scope>
</reference>
<keyword evidence="11 13" id="KW-0739">Sodium transport</keyword>
<comment type="subcellular location">
    <subcellularLocation>
        <location evidence="1">Membrane</location>
        <topology evidence="1">Multi-pass membrane protein</topology>
    </subcellularLocation>
</comment>
<feature type="region of interest" description="Disordered" evidence="14">
    <location>
        <begin position="22"/>
        <end position="142"/>
    </location>
</feature>
<evidence type="ECO:0000256" key="3">
    <source>
        <dbReference type="ARBA" id="ARBA00022448"/>
    </source>
</evidence>
<evidence type="ECO:0000256" key="11">
    <source>
        <dbReference type="ARBA" id="ARBA00023201"/>
    </source>
</evidence>
<dbReference type="GO" id="GO:0005886">
    <property type="term" value="C:plasma membrane"/>
    <property type="evidence" value="ECO:0007669"/>
    <property type="project" value="TreeGrafter"/>
</dbReference>
<name>A0A915JLF1_ROMCU</name>
<dbReference type="PANTHER" id="PTHR11690:SF248">
    <property type="entry name" value="PICKPOCKET 17, ISOFORM A"/>
    <property type="match status" value="1"/>
</dbReference>
<evidence type="ECO:0000256" key="7">
    <source>
        <dbReference type="ARBA" id="ARBA00023053"/>
    </source>
</evidence>
<accession>A0A915JLF1</accession>
<keyword evidence="16" id="KW-1185">Reference proteome</keyword>
<feature type="compositionally biased region" description="Acidic residues" evidence="14">
    <location>
        <begin position="154"/>
        <end position="166"/>
    </location>
</feature>
<dbReference type="Pfam" id="PF00858">
    <property type="entry name" value="ASC"/>
    <property type="match status" value="1"/>
</dbReference>
<dbReference type="InterPro" id="IPR001873">
    <property type="entry name" value="ENaC"/>
</dbReference>
<dbReference type="OMA" id="NERNNIC"/>
<dbReference type="PANTHER" id="PTHR11690">
    <property type="entry name" value="AMILORIDE-SENSITIVE SODIUM CHANNEL-RELATED"/>
    <property type="match status" value="1"/>
</dbReference>
<comment type="similarity">
    <text evidence="2 13">Belongs to the amiloride-sensitive sodium channel (TC 1.A.6) family.</text>
</comment>
<organism evidence="16 17">
    <name type="scientific">Romanomermis culicivorax</name>
    <name type="common">Nematode worm</name>
    <dbReference type="NCBI Taxonomy" id="13658"/>
    <lineage>
        <taxon>Eukaryota</taxon>
        <taxon>Metazoa</taxon>
        <taxon>Ecdysozoa</taxon>
        <taxon>Nematoda</taxon>
        <taxon>Enoplea</taxon>
        <taxon>Dorylaimia</taxon>
        <taxon>Mermithida</taxon>
        <taxon>Mermithoidea</taxon>
        <taxon>Mermithidae</taxon>
        <taxon>Romanomermis</taxon>
    </lineage>
</organism>
<evidence type="ECO:0000256" key="15">
    <source>
        <dbReference type="SAM" id="Phobius"/>
    </source>
</evidence>
<sequence length="773" mass="87538">MTEKRTNDEALLKQPDLFYDIALTSTGRPTTESQRSPTEPLPSVLRQTSMSRKESRESSMPKMPISRNTSAGGSSTSSALRKLSENQSAGSGGGGGVGSVTFDESTLKKKPNFHKMSSQSSVMGRRGSDSLVRGGSLPGENIIHVREELPEILDEGSDTDTDDNDEGAPPAGDHTTADEDIDSSSADAPEFYTIALPPGAVLLGNTESGDLDRDQYSPSPPVSPSLRESYSRIPHIGASRSKLGRLFWTIVFICCTIAFVLHTYHTVSLYIEYSTIIQMKLEFGAAPFPAVTICNLNPYKFGLIKNVSEVRDRKIFKLDEKLYPPTNESKRTKRQVIYEPWLARCRCQRPRVKECVPTTSDWESDFATCLCYYDVNTGNIWPCYDVTVWTEHRCANCSTTNACPYPPKKADWYKGEKDEACICQGISKFCVRRPKGPFKQWKGPEYDNYYLTTTEPPKPSTEAPKNVVPMNSNTRAIEAQEQLTYILARMEPDRRRELSYNTEEFIILCSFDGSPCDKMRDFQIHDTPRQGNCYTYNFNASVNLTNTRAGPLYGLRLLVNVNQSDYLDFIEGAGVRLVVHHQNQYPFPDTFGYSAPVGAISSFGIKLKRLKRLGYPWSKCTDVRKYSKAGYLFDEEYSTEGCFRSHLQNTLVRRCQCANPRFPTTHNMTICDFDNDTQKLCIQREEEYVEKCQDDECKCFQPCDEIVYQTTYSAASWPSENFVNNTECSINNRNNLSCFEYFRRHTSFVEVFYEQLNYEVLTEVEAYTVLTCA</sequence>
<keyword evidence="7" id="KW-0915">Sodium</keyword>
<feature type="compositionally biased region" description="Polar residues" evidence="14">
    <location>
        <begin position="23"/>
        <end position="37"/>
    </location>
</feature>
<keyword evidence="5 13" id="KW-0812">Transmembrane</keyword>
<protein>
    <submittedName>
        <fullName evidence="17">Uncharacterized protein</fullName>
    </submittedName>
</protein>
<evidence type="ECO:0000256" key="1">
    <source>
        <dbReference type="ARBA" id="ARBA00004141"/>
    </source>
</evidence>
<evidence type="ECO:0000256" key="2">
    <source>
        <dbReference type="ARBA" id="ARBA00007193"/>
    </source>
</evidence>
<dbReference type="Gene3D" id="2.60.470.10">
    <property type="entry name" value="Acid-sensing ion channels like domains"/>
    <property type="match status" value="1"/>
</dbReference>
<evidence type="ECO:0000313" key="17">
    <source>
        <dbReference type="WBParaSite" id="nRc.2.0.1.t26928-RA"/>
    </source>
</evidence>
<dbReference type="GO" id="GO:0015280">
    <property type="term" value="F:ligand-gated sodium channel activity"/>
    <property type="evidence" value="ECO:0007669"/>
    <property type="project" value="TreeGrafter"/>
</dbReference>
<keyword evidence="4 13" id="KW-0894">Sodium channel</keyword>
<dbReference type="Proteomes" id="UP000887565">
    <property type="component" value="Unplaced"/>
</dbReference>
<dbReference type="AlphaFoldDB" id="A0A915JLF1"/>
<keyword evidence="6 15" id="KW-1133">Transmembrane helix</keyword>
<evidence type="ECO:0000256" key="13">
    <source>
        <dbReference type="RuleBase" id="RU000679"/>
    </source>
</evidence>
<keyword evidence="8 13" id="KW-0406">Ion transport</keyword>
<proteinExistence type="inferred from homology"/>